<organism evidence="2 3">
    <name type="scientific">Halobacterium bonnevillei</name>
    <dbReference type="NCBI Taxonomy" id="2692200"/>
    <lineage>
        <taxon>Archaea</taxon>
        <taxon>Methanobacteriati</taxon>
        <taxon>Methanobacteriota</taxon>
        <taxon>Stenosarchaea group</taxon>
        <taxon>Halobacteria</taxon>
        <taxon>Halobacteriales</taxon>
        <taxon>Halobacteriaceae</taxon>
        <taxon>Halobacterium</taxon>
    </lineage>
</organism>
<evidence type="ECO:0000313" key="2">
    <source>
        <dbReference type="EMBL" id="MXR19867.1"/>
    </source>
</evidence>
<dbReference type="GO" id="GO:0016829">
    <property type="term" value="F:lyase activity"/>
    <property type="evidence" value="ECO:0007669"/>
    <property type="project" value="UniProtKB-KW"/>
</dbReference>
<dbReference type="OrthoDB" id="37941at2157"/>
<sequence length="319" mass="36030">MTAPNSPIAKLGHIAAYTPDLEESLWFFEDVLGFKVTERVDDTAYLRGMRDWEHHTLSLTEGGSGIDHVAFRTRTPEAVDELAAQFESEGADVTRVDAGEERGQGEAVRVQRFGHQYEFYYDVEKPQAPEGKRSKLHNRNYSEAEANRIAPRRIDHCHVQDGVSPEHAAWLQDTLGFQVNERFRAEDGEYWGWWLSVTPLPHDIAIHREPAGTDPAFHHVSYHLDSFQDLWEAADILAEHGIAPDGGPGRHAITRADFLYVSDPASGLRVEFFAGPGYLNFEPDWEPIEWTADEIGGATDHQWIGRGPEWDGIPYAGWE</sequence>
<dbReference type="InterPro" id="IPR004360">
    <property type="entry name" value="Glyas_Fos-R_dOase_dom"/>
</dbReference>
<evidence type="ECO:0000259" key="1">
    <source>
        <dbReference type="PROSITE" id="PS51819"/>
    </source>
</evidence>
<dbReference type="PROSITE" id="PS51819">
    <property type="entry name" value="VOC"/>
    <property type="match status" value="2"/>
</dbReference>
<dbReference type="Gene3D" id="3.10.180.10">
    <property type="entry name" value="2,3-Dihydroxybiphenyl 1,2-Dioxygenase, domain 1"/>
    <property type="match status" value="2"/>
</dbReference>
<dbReference type="EMBL" id="WUUU01000018">
    <property type="protein sequence ID" value="MXR19867.1"/>
    <property type="molecule type" value="Genomic_DNA"/>
</dbReference>
<dbReference type="InterPro" id="IPR037523">
    <property type="entry name" value="VOC_core"/>
</dbReference>
<dbReference type="Proteomes" id="UP000471521">
    <property type="component" value="Unassembled WGS sequence"/>
</dbReference>
<feature type="domain" description="VOC" evidence="1">
    <location>
        <begin position="153"/>
        <end position="275"/>
    </location>
</feature>
<gene>
    <name evidence="2" type="ORF">GRX66_04355</name>
</gene>
<dbReference type="RefSeq" id="WP_159525435.1">
    <property type="nucleotide sequence ID" value="NZ_WUUU01000018.1"/>
</dbReference>
<evidence type="ECO:0000313" key="3">
    <source>
        <dbReference type="Proteomes" id="UP000471521"/>
    </source>
</evidence>
<proteinExistence type="predicted"/>
<name>A0A6B0SFV0_9EURY</name>
<dbReference type="AlphaFoldDB" id="A0A6B0SFV0"/>
<dbReference type="PANTHER" id="PTHR21366">
    <property type="entry name" value="GLYOXALASE FAMILY PROTEIN"/>
    <property type="match status" value="1"/>
</dbReference>
<protein>
    <submittedName>
        <fullName evidence="2">Lactoylglutathione lyase</fullName>
    </submittedName>
</protein>
<accession>A0A6B0SFV0</accession>
<dbReference type="SUPFAM" id="SSF54593">
    <property type="entry name" value="Glyoxalase/Bleomycin resistance protein/Dihydroxybiphenyl dioxygenase"/>
    <property type="match status" value="1"/>
</dbReference>
<keyword evidence="2" id="KW-0456">Lyase</keyword>
<comment type="caution">
    <text evidence="2">The sequence shown here is derived from an EMBL/GenBank/DDBJ whole genome shotgun (WGS) entry which is preliminary data.</text>
</comment>
<reference evidence="2 3" key="1">
    <citation type="submission" date="2019-12" db="EMBL/GenBank/DDBJ databases">
        <title>Isolation and characterization of three novel carbon monoxide-oxidizing members of Halobacteria from salione crusts and soils.</title>
        <authorList>
            <person name="Myers M.R."/>
            <person name="King G.M."/>
        </authorList>
    </citation>
    <scope>NUCLEOTIDE SEQUENCE [LARGE SCALE GENOMIC DNA]</scope>
    <source>
        <strain evidence="2 3">PCN9</strain>
    </source>
</reference>
<feature type="domain" description="VOC" evidence="1">
    <location>
        <begin position="10"/>
        <end position="122"/>
    </location>
</feature>
<keyword evidence="3" id="KW-1185">Reference proteome</keyword>
<dbReference type="InterPro" id="IPR050383">
    <property type="entry name" value="GlyoxalaseI/FosfomycinResist"/>
</dbReference>
<dbReference type="Pfam" id="PF00903">
    <property type="entry name" value="Glyoxalase"/>
    <property type="match status" value="2"/>
</dbReference>
<dbReference type="InterPro" id="IPR029068">
    <property type="entry name" value="Glyas_Bleomycin-R_OHBP_Dase"/>
</dbReference>